<dbReference type="EMBL" id="JABSTQ010005785">
    <property type="protein sequence ID" value="KAG0438541.1"/>
    <property type="molecule type" value="Genomic_DNA"/>
</dbReference>
<sequence>MEIDFGSANFLVMGEPSVAHVSSPHFRAPELVQCATACTTTVDVWSTVCVFVEFYIPRSVFPGENSLVQLFAIIRILGTPTDDQLVQMNPKWPLQEASCRLLKISRSRGKKSFSEKCFDGLAHVFFDELRLRSARLPDGVPFPQIDFSPEELQVNQFINH</sequence>
<protein>
    <submittedName>
        <fullName evidence="1">Uncharacterized protein</fullName>
    </submittedName>
</protein>
<name>A0AC60QPH6_IXOPE</name>
<reference evidence="1 2" key="1">
    <citation type="journal article" date="2020" name="Cell">
        <title>Large-Scale Comparative Analyses of Tick Genomes Elucidate Their Genetic Diversity and Vector Capacities.</title>
        <authorList>
            <consortium name="Tick Genome and Microbiome Consortium (TIGMIC)"/>
            <person name="Jia N."/>
            <person name="Wang J."/>
            <person name="Shi W."/>
            <person name="Du L."/>
            <person name="Sun Y."/>
            <person name="Zhan W."/>
            <person name="Jiang J.F."/>
            <person name="Wang Q."/>
            <person name="Zhang B."/>
            <person name="Ji P."/>
            <person name="Bell-Sakyi L."/>
            <person name="Cui X.M."/>
            <person name="Yuan T.T."/>
            <person name="Jiang B.G."/>
            <person name="Yang W.F."/>
            <person name="Lam T.T."/>
            <person name="Chang Q.C."/>
            <person name="Ding S.J."/>
            <person name="Wang X.J."/>
            <person name="Zhu J.G."/>
            <person name="Ruan X.D."/>
            <person name="Zhao L."/>
            <person name="Wei J.T."/>
            <person name="Ye R.Z."/>
            <person name="Que T.C."/>
            <person name="Du C.H."/>
            <person name="Zhou Y.H."/>
            <person name="Cheng J.X."/>
            <person name="Dai P.F."/>
            <person name="Guo W.B."/>
            <person name="Han X.H."/>
            <person name="Huang E.J."/>
            <person name="Li L.F."/>
            <person name="Wei W."/>
            <person name="Gao Y.C."/>
            <person name="Liu J.Z."/>
            <person name="Shao H.Z."/>
            <person name="Wang X."/>
            <person name="Wang C.C."/>
            <person name="Yang T.C."/>
            <person name="Huo Q.B."/>
            <person name="Li W."/>
            <person name="Chen H.Y."/>
            <person name="Chen S.E."/>
            <person name="Zhou L.G."/>
            <person name="Ni X.B."/>
            <person name="Tian J.H."/>
            <person name="Sheng Y."/>
            <person name="Liu T."/>
            <person name="Pan Y.S."/>
            <person name="Xia L.Y."/>
            <person name="Li J."/>
            <person name="Zhao F."/>
            <person name="Cao W.C."/>
        </authorList>
    </citation>
    <scope>NUCLEOTIDE SEQUENCE [LARGE SCALE GENOMIC DNA]</scope>
    <source>
        <strain evidence="1">Iper-2018</strain>
    </source>
</reference>
<evidence type="ECO:0000313" key="2">
    <source>
        <dbReference type="Proteomes" id="UP000805193"/>
    </source>
</evidence>
<proteinExistence type="predicted"/>
<gene>
    <name evidence="1" type="ORF">HPB47_016971</name>
</gene>
<dbReference type="Proteomes" id="UP000805193">
    <property type="component" value="Unassembled WGS sequence"/>
</dbReference>
<comment type="caution">
    <text evidence="1">The sequence shown here is derived from an EMBL/GenBank/DDBJ whole genome shotgun (WGS) entry which is preliminary data.</text>
</comment>
<keyword evidence="2" id="KW-1185">Reference proteome</keyword>
<evidence type="ECO:0000313" key="1">
    <source>
        <dbReference type="EMBL" id="KAG0438541.1"/>
    </source>
</evidence>
<organism evidence="1 2">
    <name type="scientific">Ixodes persulcatus</name>
    <name type="common">Taiga tick</name>
    <dbReference type="NCBI Taxonomy" id="34615"/>
    <lineage>
        <taxon>Eukaryota</taxon>
        <taxon>Metazoa</taxon>
        <taxon>Ecdysozoa</taxon>
        <taxon>Arthropoda</taxon>
        <taxon>Chelicerata</taxon>
        <taxon>Arachnida</taxon>
        <taxon>Acari</taxon>
        <taxon>Parasitiformes</taxon>
        <taxon>Ixodida</taxon>
        <taxon>Ixodoidea</taxon>
        <taxon>Ixodidae</taxon>
        <taxon>Ixodinae</taxon>
        <taxon>Ixodes</taxon>
    </lineage>
</organism>
<accession>A0AC60QPH6</accession>